<keyword evidence="6 11" id="KW-1133">Transmembrane helix</keyword>
<keyword evidence="8" id="KW-0813">Transport</keyword>
<dbReference type="GO" id="GO:0005886">
    <property type="term" value="C:plasma membrane"/>
    <property type="evidence" value="ECO:0007669"/>
    <property type="project" value="TreeGrafter"/>
</dbReference>
<protein>
    <submittedName>
        <fullName evidence="13">ZYBA0S07-01024g1_1</fullName>
    </submittedName>
</protein>
<accession>A0A8J2T8R1</accession>
<dbReference type="SFLD" id="SFLDG01168">
    <property type="entry name" value="Ferric_reductase_subgroup_(FRE"/>
    <property type="match status" value="1"/>
</dbReference>
<feature type="compositionally biased region" description="Polar residues" evidence="10">
    <location>
        <begin position="501"/>
        <end position="521"/>
    </location>
</feature>
<dbReference type="AlphaFoldDB" id="A0A8J2T8R1"/>
<dbReference type="InterPro" id="IPR013130">
    <property type="entry name" value="Fe3_Rdtase_TM_dom"/>
</dbReference>
<gene>
    <name evidence="13" type="ORF">BN860_01024g</name>
</gene>
<keyword evidence="3 11" id="KW-0812">Transmembrane</keyword>
<feature type="transmembrane region" description="Helical" evidence="11">
    <location>
        <begin position="100"/>
        <end position="118"/>
    </location>
</feature>
<keyword evidence="8" id="KW-0406">Ion transport</keyword>
<evidence type="ECO:0000256" key="4">
    <source>
        <dbReference type="ARBA" id="ARBA00022827"/>
    </source>
</evidence>
<evidence type="ECO:0000256" key="9">
    <source>
        <dbReference type="ARBA" id="ARBA00023136"/>
    </source>
</evidence>
<dbReference type="GO" id="GO:0000293">
    <property type="term" value="F:ferric-chelate reductase activity"/>
    <property type="evidence" value="ECO:0007669"/>
    <property type="project" value="TreeGrafter"/>
</dbReference>
<dbReference type="Pfam" id="PF01794">
    <property type="entry name" value="Ferric_reduct"/>
    <property type="match status" value="1"/>
</dbReference>
<evidence type="ECO:0000256" key="10">
    <source>
        <dbReference type="SAM" id="MobiDB-lite"/>
    </source>
</evidence>
<feature type="compositionally biased region" description="Low complexity" evidence="10">
    <location>
        <begin position="478"/>
        <end position="492"/>
    </location>
</feature>
<reference evidence="14" key="1">
    <citation type="journal article" date="2013" name="Genome Announc.">
        <title>Genome sequence of the food spoilage yeast Zygosaccharomyces bailii CLIB 213(T).</title>
        <authorList>
            <person name="Galeote V."/>
            <person name="Bigey F."/>
            <person name="Devillers H."/>
            <person name="Neuveglise C."/>
            <person name="Dequin S."/>
        </authorList>
    </citation>
    <scope>NUCLEOTIDE SEQUENCE [LARGE SCALE GENOMIC DNA]</scope>
    <source>
        <strain evidence="14">CLIB 213 / ATCC 58445 / CBS 680 / CCRC 21525 / NBRC 1098 / NCYC 1416 / NRRL Y-2227</strain>
    </source>
</reference>
<keyword evidence="4" id="KW-0274">FAD</keyword>
<evidence type="ECO:0000256" key="2">
    <source>
        <dbReference type="ARBA" id="ARBA00022630"/>
    </source>
</evidence>
<evidence type="ECO:0000313" key="13">
    <source>
        <dbReference type="EMBL" id="CDF90440.1"/>
    </source>
</evidence>
<keyword evidence="2" id="KW-0285">Flavoprotein</keyword>
<sequence>MVKIKALLYRIMRWLHSKTPSFDNNMDKNLRRQLVMEYTRLCFFFTCFLIVVVLPLWNTLSMTNKFFRITRFLKHRVLKTHSRFYHLGIYHNQSLQQGTFWFLVVGIFTLAGSHQDLIQIMKRMGRISVALMPPLLFLTLRPSPLPETLYLALIPIHKWISRVVVLESLLHTFFYLWYMYQKSTLSKTKKPANIYGIIAMLLFILIAVTSLKGVRRRNFRLFYYVHYVSTWATVVLLHYHARPPVPYYTFLNVAILIGQIAYRVSHTRVTTITTLKISPSLTLVEFPRDDLSCEPVLPSGHVRLSLQHGNWLQWIFHQLVPLQHPYTMASLPTDRTIKLIVRNSHFPLVSNAKYRVTGVFEPKFNFMFKVKPDQNFRRASSGNLHSASLLHSPLTYDIHARRALICVGGSAISFALPLLRVLNFNGVTVKLIWVSRDYRDLKILNHFKNNFEGMEIYVSGATGSDQDIQIDYIDPYTDSESELSIPPIESPSTEADRMPLSRSSVSQVGSQHNTISTSSPLSMDDGGLKSKNYGSTMNMNSTTTTTTNHLGEVDPNDEIDFTQAFSLRNAKSNSSRLNLHGMKPTLPSSLVDHDPFRKPSLIEAPPELEDNQNEETCLVSDNERVLKIPSGIKVFFGRPSLGEKDYRWCMEKECAYDVDVDTACQIYNEDNTYTHDLSDVVVMAAGPAGLVASTRRFATDCGLNFHEECFAV</sequence>
<feature type="transmembrane region" description="Helical" evidence="11">
    <location>
        <begin position="192"/>
        <end position="209"/>
    </location>
</feature>
<comment type="subcellular location">
    <subcellularLocation>
        <location evidence="1">Membrane</location>
        <topology evidence="1">Multi-pass membrane protein</topology>
    </subcellularLocation>
</comment>
<evidence type="ECO:0000256" key="8">
    <source>
        <dbReference type="ARBA" id="ARBA00023065"/>
    </source>
</evidence>
<feature type="transmembrane region" description="Helical" evidence="11">
    <location>
        <begin position="38"/>
        <end position="57"/>
    </location>
</feature>
<keyword evidence="14" id="KW-1185">Reference proteome</keyword>
<evidence type="ECO:0000259" key="12">
    <source>
        <dbReference type="Pfam" id="PF01794"/>
    </source>
</evidence>
<evidence type="ECO:0000256" key="5">
    <source>
        <dbReference type="ARBA" id="ARBA00022982"/>
    </source>
</evidence>
<feature type="domain" description="Ferric oxidoreductase" evidence="12">
    <location>
        <begin position="124"/>
        <end position="236"/>
    </location>
</feature>
<dbReference type="OrthoDB" id="10006946at2759"/>
<name>A0A8J2T8R1_ZYGB2</name>
<proteinExistence type="predicted"/>
<dbReference type="PANTHER" id="PTHR11972">
    <property type="entry name" value="NADPH OXIDASE"/>
    <property type="match status" value="1"/>
</dbReference>
<dbReference type="Proteomes" id="UP000019375">
    <property type="component" value="Unassembled WGS sequence"/>
</dbReference>
<feature type="transmembrane region" description="Helical" evidence="11">
    <location>
        <begin position="221"/>
        <end position="239"/>
    </location>
</feature>
<keyword evidence="7" id="KW-0560">Oxidoreductase</keyword>
<organism evidence="13 14">
    <name type="scientific">Zygosaccharomyces bailii (strain CLIB 213 / ATCC 58445 / CBS 680 / BCRC 21525 / NBRC 1098 / NCYC 1416 / NRRL Y-2227)</name>
    <dbReference type="NCBI Taxonomy" id="1333698"/>
    <lineage>
        <taxon>Eukaryota</taxon>
        <taxon>Fungi</taxon>
        <taxon>Dikarya</taxon>
        <taxon>Ascomycota</taxon>
        <taxon>Saccharomycotina</taxon>
        <taxon>Saccharomycetes</taxon>
        <taxon>Saccharomycetales</taxon>
        <taxon>Saccharomycetaceae</taxon>
        <taxon>Zygosaccharomyces</taxon>
    </lineage>
</organism>
<keyword evidence="9 11" id="KW-0472">Membrane</keyword>
<evidence type="ECO:0000256" key="6">
    <source>
        <dbReference type="ARBA" id="ARBA00022989"/>
    </source>
</evidence>
<dbReference type="SFLD" id="SFLDF00463">
    <property type="entry name" value="AIM14"/>
    <property type="match status" value="1"/>
</dbReference>
<evidence type="ECO:0000313" key="14">
    <source>
        <dbReference type="Proteomes" id="UP000019375"/>
    </source>
</evidence>
<keyword evidence="5" id="KW-0249">Electron transport</keyword>
<evidence type="ECO:0000256" key="7">
    <source>
        <dbReference type="ARBA" id="ARBA00023002"/>
    </source>
</evidence>
<dbReference type="EMBL" id="HG316460">
    <property type="protein sequence ID" value="CDF90440.1"/>
    <property type="molecule type" value="Genomic_DNA"/>
</dbReference>
<dbReference type="GO" id="GO:0033215">
    <property type="term" value="P:reductive iron assimilation"/>
    <property type="evidence" value="ECO:0007669"/>
    <property type="project" value="TreeGrafter"/>
</dbReference>
<feature type="region of interest" description="Disordered" evidence="10">
    <location>
        <begin position="478"/>
        <end position="526"/>
    </location>
</feature>
<evidence type="ECO:0000256" key="1">
    <source>
        <dbReference type="ARBA" id="ARBA00004141"/>
    </source>
</evidence>
<dbReference type="InterPro" id="IPR050369">
    <property type="entry name" value="RBOH/FRE"/>
</dbReference>
<evidence type="ECO:0000256" key="3">
    <source>
        <dbReference type="ARBA" id="ARBA00022692"/>
    </source>
</evidence>
<evidence type="ECO:0000256" key="11">
    <source>
        <dbReference type="SAM" id="Phobius"/>
    </source>
</evidence>
<dbReference type="PANTHER" id="PTHR11972:SF178">
    <property type="entry name" value="FERRIC REDUCTASE TRANSMEMBRANE COMPONENT 8-RELATED"/>
    <property type="match status" value="1"/>
</dbReference>
<dbReference type="SFLD" id="SFLDS00052">
    <property type="entry name" value="Ferric_Reductase_Domain"/>
    <property type="match status" value="1"/>
</dbReference>
<feature type="transmembrane region" description="Helical" evidence="11">
    <location>
        <begin position="159"/>
        <end position="180"/>
    </location>
</feature>